<name>A0A9D2FIJ7_9FIRM</name>
<dbReference type="AlphaFoldDB" id="A0A9D2FIJ7"/>
<reference evidence="1" key="1">
    <citation type="journal article" date="2021" name="PeerJ">
        <title>Extensive microbial diversity within the chicken gut microbiome revealed by metagenomics and culture.</title>
        <authorList>
            <person name="Gilroy R."/>
            <person name="Ravi A."/>
            <person name="Getino M."/>
            <person name="Pursley I."/>
            <person name="Horton D.L."/>
            <person name="Alikhan N.F."/>
            <person name="Baker D."/>
            <person name="Gharbi K."/>
            <person name="Hall N."/>
            <person name="Watson M."/>
            <person name="Adriaenssens E.M."/>
            <person name="Foster-Nyarko E."/>
            <person name="Jarju S."/>
            <person name="Secka A."/>
            <person name="Antonio M."/>
            <person name="Oren A."/>
            <person name="Chaudhuri R.R."/>
            <person name="La Ragione R."/>
            <person name="Hildebrand F."/>
            <person name="Pallen M.J."/>
        </authorList>
    </citation>
    <scope>NUCLEOTIDE SEQUENCE</scope>
    <source>
        <strain evidence="1">CHK188-11489</strain>
    </source>
</reference>
<evidence type="ECO:0000313" key="2">
    <source>
        <dbReference type="Proteomes" id="UP000824105"/>
    </source>
</evidence>
<dbReference type="EMBL" id="DXBF01000009">
    <property type="protein sequence ID" value="HIZ61320.1"/>
    <property type="molecule type" value="Genomic_DNA"/>
</dbReference>
<sequence>MKETPFIDVVGIAVRQGTAGPGAALQHIIRIHYLKVFFNPFWSNPALQTIERL</sequence>
<dbReference type="Proteomes" id="UP000824105">
    <property type="component" value="Unassembled WGS sequence"/>
</dbReference>
<gene>
    <name evidence="1" type="ORF">H9724_00935</name>
</gene>
<protein>
    <submittedName>
        <fullName evidence="1">Uncharacterized protein</fullName>
    </submittedName>
</protein>
<evidence type="ECO:0000313" key="1">
    <source>
        <dbReference type="EMBL" id="HIZ61320.1"/>
    </source>
</evidence>
<organism evidence="1 2">
    <name type="scientific">Candidatus Gemmiger avistercoris</name>
    <dbReference type="NCBI Taxonomy" id="2838606"/>
    <lineage>
        <taxon>Bacteria</taxon>
        <taxon>Bacillati</taxon>
        <taxon>Bacillota</taxon>
        <taxon>Clostridia</taxon>
        <taxon>Eubacteriales</taxon>
        <taxon>Gemmiger</taxon>
    </lineage>
</organism>
<proteinExistence type="predicted"/>
<accession>A0A9D2FIJ7</accession>
<reference evidence="1" key="2">
    <citation type="submission" date="2021-04" db="EMBL/GenBank/DDBJ databases">
        <authorList>
            <person name="Gilroy R."/>
        </authorList>
    </citation>
    <scope>NUCLEOTIDE SEQUENCE</scope>
    <source>
        <strain evidence="1">CHK188-11489</strain>
    </source>
</reference>
<comment type="caution">
    <text evidence="1">The sequence shown here is derived from an EMBL/GenBank/DDBJ whole genome shotgun (WGS) entry which is preliminary data.</text>
</comment>